<reference evidence="2" key="1">
    <citation type="submission" date="2021-04" db="EMBL/GenBank/DDBJ databases">
        <title>Genome seq and assembly of Streptomyces sp. RG38.</title>
        <authorList>
            <person name="Chhetri G."/>
        </authorList>
    </citation>
    <scope>NUCLEOTIDE SEQUENCE</scope>
    <source>
        <strain evidence="2">RG38</strain>
    </source>
</reference>
<sequence length="219" mass="21776">MRHPRHRPTPAAAVLTAVAAAVLLTGCQGGGGAAPLTLKGLTETADKVPDGGTDTCPLPYDLAAAAKEAGVDATTGPGSVRDTDEPAATGEGGTRAKPGEPLAENPGALVSCTFHLGDEDIRVHTLATRDPSGVAPLAPVIVSLTASSVDDQTGYIEKVAAADPGEVLVTDSGNVAAVRLEPDGEGYAALLVGAGEAGRTSLDRDAIGDLTEALARQVG</sequence>
<dbReference type="PROSITE" id="PS51257">
    <property type="entry name" value="PROKAR_LIPOPROTEIN"/>
    <property type="match status" value="1"/>
</dbReference>
<keyword evidence="3" id="KW-1185">Reference proteome</keyword>
<gene>
    <name evidence="2" type="ORF">J5Y05_31340</name>
</gene>
<dbReference type="EMBL" id="JAGPNL010000015">
    <property type="protein sequence ID" value="MBQ0830943.1"/>
    <property type="molecule type" value="Genomic_DNA"/>
</dbReference>
<dbReference type="AlphaFoldDB" id="A0A940XID9"/>
<comment type="caution">
    <text evidence="2">The sequence shown here is derived from an EMBL/GenBank/DDBJ whole genome shotgun (WGS) entry which is preliminary data.</text>
</comment>
<evidence type="ECO:0000313" key="2">
    <source>
        <dbReference type="EMBL" id="MBQ0830943.1"/>
    </source>
</evidence>
<evidence type="ECO:0000256" key="1">
    <source>
        <dbReference type="SAM" id="MobiDB-lite"/>
    </source>
</evidence>
<protein>
    <submittedName>
        <fullName evidence="2">Uncharacterized protein</fullName>
    </submittedName>
</protein>
<name>A0A940XID9_9ACTN</name>
<dbReference type="Proteomes" id="UP000677875">
    <property type="component" value="Unassembled WGS sequence"/>
</dbReference>
<accession>A0A940XID9</accession>
<feature type="region of interest" description="Disordered" evidence="1">
    <location>
        <begin position="71"/>
        <end position="104"/>
    </location>
</feature>
<proteinExistence type="predicted"/>
<organism evidence="2 3">
    <name type="scientific">Streptomyces tagetis</name>
    <dbReference type="NCBI Taxonomy" id="2820809"/>
    <lineage>
        <taxon>Bacteria</taxon>
        <taxon>Bacillati</taxon>
        <taxon>Actinomycetota</taxon>
        <taxon>Actinomycetes</taxon>
        <taxon>Kitasatosporales</taxon>
        <taxon>Streptomycetaceae</taxon>
        <taxon>Streptomyces</taxon>
    </lineage>
</organism>
<dbReference type="RefSeq" id="WP_210876702.1">
    <property type="nucleotide sequence ID" value="NZ_JAGPNL010000015.1"/>
</dbReference>
<evidence type="ECO:0000313" key="3">
    <source>
        <dbReference type="Proteomes" id="UP000677875"/>
    </source>
</evidence>